<name>A0A0A0K7E9_CUCSA</name>
<accession>A0A0A0K7E9</accession>
<evidence type="ECO:0000313" key="1">
    <source>
        <dbReference type="EMBL" id="KGN44247.1"/>
    </source>
</evidence>
<reference evidence="1 2" key="2">
    <citation type="journal article" date="2009" name="PLoS ONE">
        <title>An integrated genetic and cytogenetic map of the cucumber genome.</title>
        <authorList>
            <person name="Ren Y."/>
            <person name="Zhang Z."/>
            <person name="Liu J."/>
            <person name="Staub J.E."/>
            <person name="Han Y."/>
            <person name="Cheng Z."/>
            <person name="Li X."/>
            <person name="Lu J."/>
            <person name="Miao H."/>
            <person name="Kang H."/>
            <person name="Xie B."/>
            <person name="Gu X."/>
            <person name="Wang X."/>
            <person name="Du Y."/>
            <person name="Jin W."/>
            <person name="Huang S."/>
        </authorList>
    </citation>
    <scope>NUCLEOTIDE SEQUENCE [LARGE SCALE GENOMIC DNA]</scope>
    <source>
        <strain evidence="2">cv. 9930</strain>
    </source>
</reference>
<sequence length="71" mass="8086">MYKGREEIRESNALRISTQIKNSKKFHFRFPNLSSSNSFSPLGLETFSSSPDFASADSTPVQNFMHCCHKI</sequence>
<dbReference type="AlphaFoldDB" id="A0A0A0K7E9"/>
<proteinExistence type="predicted"/>
<reference evidence="1 2" key="1">
    <citation type="journal article" date="2009" name="Nat. Genet.">
        <title>The genome of the cucumber, Cucumis sativus L.</title>
        <authorList>
            <person name="Huang S."/>
            <person name="Li R."/>
            <person name="Zhang Z."/>
            <person name="Li L."/>
            <person name="Gu X."/>
            <person name="Fan W."/>
            <person name="Lucas W.J."/>
            <person name="Wang X."/>
            <person name="Xie B."/>
            <person name="Ni P."/>
            <person name="Ren Y."/>
            <person name="Zhu H."/>
            <person name="Li J."/>
            <person name="Lin K."/>
            <person name="Jin W."/>
            <person name="Fei Z."/>
            <person name="Li G."/>
            <person name="Staub J."/>
            <person name="Kilian A."/>
            <person name="van der Vossen E.A."/>
            <person name="Wu Y."/>
            <person name="Guo J."/>
            <person name="He J."/>
            <person name="Jia Z."/>
            <person name="Ren Y."/>
            <person name="Tian G."/>
            <person name="Lu Y."/>
            <person name="Ruan J."/>
            <person name="Qian W."/>
            <person name="Wang M."/>
            <person name="Huang Q."/>
            <person name="Li B."/>
            <person name="Xuan Z."/>
            <person name="Cao J."/>
            <person name="Asan"/>
            <person name="Wu Z."/>
            <person name="Zhang J."/>
            <person name="Cai Q."/>
            <person name="Bai Y."/>
            <person name="Zhao B."/>
            <person name="Han Y."/>
            <person name="Li Y."/>
            <person name="Li X."/>
            <person name="Wang S."/>
            <person name="Shi Q."/>
            <person name="Liu S."/>
            <person name="Cho W.K."/>
            <person name="Kim J.Y."/>
            <person name="Xu Y."/>
            <person name="Heller-Uszynska K."/>
            <person name="Miao H."/>
            <person name="Cheng Z."/>
            <person name="Zhang S."/>
            <person name="Wu J."/>
            <person name="Yang Y."/>
            <person name="Kang H."/>
            <person name="Li M."/>
            <person name="Liang H."/>
            <person name="Ren X."/>
            <person name="Shi Z."/>
            <person name="Wen M."/>
            <person name="Jian M."/>
            <person name="Yang H."/>
            <person name="Zhang G."/>
            <person name="Yang Z."/>
            <person name="Chen R."/>
            <person name="Liu S."/>
            <person name="Li J."/>
            <person name="Ma L."/>
            <person name="Liu H."/>
            <person name="Zhou Y."/>
            <person name="Zhao J."/>
            <person name="Fang X."/>
            <person name="Li G."/>
            <person name="Fang L."/>
            <person name="Li Y."/>
            <person name="Liu D."/>
            <person name="Zheng H."/>
            <person name="Zhang Y."/>
            <person name="Qin N."/>
            <person name="Li Z."/>
            <person name="Yang G."/>
            <person name="Yang S."/>
            <person name="Bolund L."/>
            <person name="Kristiansen K."/>
            <person name="Zheng H."/>
            <person name="Li S."/>
            <person name="Zhang X."/>
            <person name="Yang H."/>
            <person name="Wang J."/>
            <person name="Sun R."/>
            <person name="Zhang B."/>
            <person name="Jiang S."/>
            <person name="Wang J."/>
            <person name="Du Y."/>
            <person name="Li S."/>
        </authorList>
    </citation>
    <scope>NUCLEOTIDE SEQUENCE [LARGE SCALE GENOMIC DNA]</scope>
    <source>
        <strain evidence="2">cv. 9930</strain>
    </source>
</reference>
<dbReference type="Gramene" id="KGN44247">
    <property type="protein sequence ID" value="KGN44247"/>
    <property type="gene ID" value="Csa_7G234680"/>
</dbReference>
<gene>
    <name evidence="1" type="ORF">Csa_7G234680</name>
</gene>
<organism evidence="1 2">
    <name type="scientific">Cucumis sativus</name>
    <name type="common">Cucumber</name>
    <dbReference type="NCBI Taxonomy" id="3659"/>
    <lineage>
        <taxon>Eukaryota</taxon>
        <taxon>Viridiplantae</taxon>
        <taxon>Streptophyta</taxon>
        <taxon>Embryophyta</taxon>
        <taxon>Tracheophyta</taxon>
        <taxon>Spermatophyta</taxon>
        <taxon>Magnoliopsida</taxon>
        <taxon>eudicotyledons</taxon>
        <taxon>Gunneridae</taxon>
        <taxon>Pentapetalae</taxon>
        <taxon>rosids</taxon>
        <taxon>fabids</taxon>
        <taxon>Cucurbitales</taxon>
        <taxon>Cucurbitaceae</taxon>
        <taxon>Benincaseae</taxon>
        <taxon>Cucumis</taxon>
    </lineage>
</organism>
<protein>
    <submittedName>
        <fullName evidence="1">Uncharacterized protein</fullName>
    </submittedName>
</protein>
<dbReference type="Proteomes" id="UP000029981">
    <property type="component" value="Chromosome 7"/>
</dbReference>
<reference evidence="1 2" key="4">
    <citation type="journal article" date="2011" name="BMC Genomics">
        <title>RNA-Seq improves annotation of protein-coding genes in the cucumber genome.</title>
        <authorList>
            <person name="Li Z."/>
            <person name="Zhang Z."/>
            <person name="Yan P."/>
            <person name="Huang S."/>
            <person name="Fei Z."/>
            <person name="Lin K."/>
        </authorList>
    </citation>
    <scope>NUCLEOTIDE SEQUENCE [LARGE SCALE GENOMIC DNA]</scope>
    <source>
        <strain evidence="2">cv. 9930</strain>
    </source>
</reference>
<reference evidence="1 2" key="3">
    <citation type="journal article" date="2010" name="BMC Genomics">
        <title>Transcriptome sequencing and comparative analysis of cucumber flowers with different sex types.</title>
        <authorList>
            <person name="Guo S."/>
            <person name="Zheng Y."/>
            <person name="Joung J.G."/>
            <person name="Liu S."/>
            <person name="Zhang Z."/>
            <person name="Crasta O.R."/>
            <person name="Sobral B.W."/>
            <person name="Xu Y."/>
            <person name="Huang S."/>
            <person name="Fei Z."/>
        </authorList>
    </citation>
    <scope>NUCLEOTIDE SEQUENCE [LARGE SCALE GENOMIC DNA]</scope>
    <source>
        <strain evidence="2">cv. 9930</strain>
    </source>
</reference>
<evidence type="ECO:0000313" key="2">
    <source>
        <dbReference type="Proteomes" id="UP000029981"/>
    </source>
</evidence>
<keyword evidence="2" id="KW-1185">Reference proteome</keyword>
<dbReference type="EMBL" id="CM002928">
    <property type="protein sequence ID" value="KGN44247.1"/>
    <property type="molecule type" value="Genomic_DNA"/>
</dbReference>